<feature type="transmembrane region" description="Helical" evidence="6">
    <location>
        <begin position="357"/>
        <end position="379"/>
    </location>
</feature>
<evidence type="ECO:0000259" key="8">
    <source>
        <dbReference type="PROSITE" id="PS51704"/>
    </source>
</evidence>
<feature type="signal peptide" evidence="7">
    <location>
        <begin position="1"/>
        <end position="18"/>
    </location>
</feature>
<feature type="transmembrane region" description="Helical" evidence="6">
    <location>
        <begin position="385"/>
        <end position="404"/>
    </location>
</feature>
<name>A0A8S1XBC4_9CILI</name>
<comment type="caution">
    <text evidence="9">The sequence shown here is derived from an EMBL/GenBank/DDBJ whole genome shotgun (WGS) entry which is preliminary data.</text>
</comment>
<dbReference type="EC" id="3.1.4.46" evidence="2"/>
<keyword evidence="3" id="KW-0319">Glycerol metabolism</keyword>
<evidence type="ECO:0000256" key="5">
    <source>
        <dbReference type="ARBA" id="ARBA00047512"/>
    </source>
</evidence>
<reference evidence="9" key="1">
    <citation type="submission" date="2021-01" db="EMBL/GenBank/DDBJ databases">
        <authorList>
            <consortium name="Genoscope - CEA"/>
            <person name="William W."/>
        </authorList>
    </citation>
    <scope>NUCLEOTIDE SEQUENCE</scope>
</reference>
<dbReference type="EMBL" id="CAJJDO010000117">
    <property type="protein sequence ID" value="CAD8198143.1"/>
    <property type="molecule type" value="Genomic_DNA"/>
</dbReference>
<evidence type="ECO:0000313" key="9">
    <source>
        <dbReference type="EMBL" id="CAD8198143.1"/>
    </source>
</evidence>
<keyword evidence="10" id="KW-1185">Reference proteome</keyword>
<protein>
    <recommendedName>
        <fullName evidence="2">glycerophosphodiester phosphodiesterase</fullName>
        <ecNumber evidence="2">3.1.4.46</ecNumber>
    </recommendedName>
</protein>
<proteinExistence type="inferred from homology"/>
<comment type="similarity">
    <text evidence="1">Belongs to the glycerophosphoryl diester phosphodiesterase family.</text>
</comment>
<organism evidence="9 10">
    <name type="scientific">Paramecium pentaurelia</name>
    <dbReference type="NCBI Taxonomy" id="43138"/>
    <lineage>
        <taxon>Eukaryota</taxon>
        <taxon>Sar</taxon>
        <taxon>Alveolata</taxon>
        <taxon>Ciliophora</taxon>
        <taxon>Intramacronucleata</taxon>
        <taxon>Oligohymenophorea</taxon>
        <taxon>Peniculida</taxon>
        <taxon>Parameciidae</taxon>
        <taxon>Paramecium</taxon>
    </lineage>
</organism>
<keyword evidence="6" id="KW-0812">Transmembrane</keyword>
<dbReference type="OrthoDB" id="1058301at2759"/>
<dbReference type="GO" id="GO:0006629">
    <property type="term" value="P:lipid metabolic process"/>
    <property type="evidence" value="ECO:0007669"/>
    <property type="project" value="InterPro"/>
</dbReference>
<feature type="transmembrane region" description="Helical" evidence="6">
    <location>
        <begin position="441"/>
        <end position="464"/>
    </location>
</feature>
<feature type="transmembrane region" description="Helical" evidence="6">
    <location>
        <begin position="416"/>
        <end position="435"/>
    </location>
</feature>
<dbReference type="Pfam" id="PF03009">
    <property type="entry name" value="GDPD"/>
    <property type="match status" value="1"/>
</dbReference>
<keyword evidence="7" id="KW-0732">Signal</keyword>
<sequence length="474" mass="53854">MYYLLFLIPIAFSSISPADYISQSDRPKIAAHRGLCSIFPENTAQSFEGAMFQGTDFIELDVVLNKELQLIVAHDTFMTAVSNIKSMPEFASRQRKRTINSVVRDDWWLIDFSIDELKRVGINQVRGSTRPKIFDGLFTYPTLWEVLTQVKDFNNRTANQRNPNKKPVGILLEIKDYEYHLEYAGVSIVQLVINELSKFGIGTIKDCKNVVPIVIMSFDMNAIKATRELTDLPRVFLISGLQNQPSEFYAEATKYANIIGADLASVWNSKTQTIQPEVKLIKDNQMMVYAWTFQDDASGTQKIHILLSSENEYSRPYYRIFRCSNLVCLIILKLMNNYQDEESGFKIQEKIYTWGRFLLFFLTGLILLIVSFPFSGFLLVNPYPFVLLFSLGSLLILIAIIQVTEYKTIFSQAGTVIYFIALLSGLYTGVFKIGYLTTLGIMIVQILALLYLMAALLPGGQAGLKNYILSKIKT</sequence>
<dbReference type="GO" id="GO:0006071">
    <property type="term" value="P:glycerol metabolic process"/>
    <property type="evidence" value="ECO:0007669"/>
    <property type="project" value="UniProtKB-KW"/>
</dbReference>
<dbReference type="Proteomes" id="UP000689195">
    <property type="component" value="Unassembled WGS sequence"/>
</dbReference>
<dbReference type="PROSITE" id="PS51704">
    <property type="entry name" value="GP_PDE"/>
    <property type="match status" value="1"/>
</dbReference>
<gene>
    <name evidence="9" type="ORF">PPENT_87.1.T1170125</name>
</gene>
<dbReference type="InterPro" id="IPR030395">
    <property type="entry name" value="GP_PDE_dom"/>
</dbReference>
<dbReference type="GO" id="GO:0008889">
    <property type="term" value="F:glycerophosphodiester phosphodiesterase activity"/>
    <property type="evidence" value="ECO:0007669"/>
    <property type="project" value="UniProtKB-EC"/>
</dbReference>
<keyword evidence="6" id="KW-1133">Transmembrane helix</keyword>
<evidence type="ECO:0000256" key="2">
    <source>
        <dbReference type="ARBA" id="ARBA00012247"/>
    </source>
</evidence>
<feature type="domain" description="GP-PDE" evidence="8">
    <location>
        <begin position="27"/>
        <end position="327"/>
    </location>
</feature>
<comment type="catalytic activity">
    <reaction evidence="5">
        <text>a sn-glycero-3-phosphodiester + H2O = an alcohol + sn-glycerol 3-phosphate + H(+)</text>
        <dbReference type="Rhea" id="RHEA:12969"/>
        <dbReference type="ChEBI" id="CHEBI:15377"/>
        <dbReference type="ChEBI" id="CHEBI:15378"/>
        <dbReference type="ChEBI" id="CHEBI:30879"/>
        <dbReference type="ChEBI" id="CHEBI:57597"/>
        <dbReference type="ChEBI" id="CHEBI:83408"/>
        <dbReference type="EC" id="3.1.4.46"/>
    </reaction>
</comment>
<dbReference type="PANTHER" id="PTHR43620:SF7">
    <property type="entry name" value="GLYCEROPHOSPHODIESTER PHOSPHODIESTERASE GDPD5-RELATED"/>
    <property type="match status" value="1"/>
</dbReference>
<evidence type="ECO:0000256" key="7">
    <source>
        <dbReference type="SAM" id="SignalP"/>
    </source>
</evidence>
<feature type="chain" id="PRO_5035751594" description="glycerophosphodiester phosphodiesterase" evidence="7">
    <location>
        <begin position="19"/>
        <end position="474"/>
    </location>
</feature>
<keyword evidence="6" id="KW-0472">Membrane</keyword>
<keyword evidence="4" id="KW-0378">Hydrolase</keyword>
<evidence type="ECO:0000256" key="6">
    <source>
        <dbReference type="SAM" id="Phobius"/>
    </source>
</evidence>
<accession>A0A8S1XBC4</accession>
<dbReference type="PANTHER" id="PTHR43620">
    <property type="entry name" value="GLYCEROPHOSPHORYL DIESTER PHOSPHODIESTERASE"/>
    <property type="match status" value="1"/>
</dbReference>
<evidence type="ECO:0000313" key="10">
    <source>
        <dbReference type="Proteomes" id="UP000689195"/>
    </source>
</evidence>
<dbReference type="AlphaFoldDB" id="A0A8S1XBC4"/>
<evidence type="ECO:0000256" key="1">
    <source>
        <dbReference type="ARBA" id="ARBA00007277"/>
    </source>
</evidence>
<evidence type="ECO:0000256" key="4">
    <source>
        <dbReference type="ARBA" id="ARBA00022801"/>
    </source>
</evidence>
<evidence type="ECO:0000256" key="3">
    <source>
        <dbReference type="ARBA" id="ARBA00022798"/>
    </source>
</evidence>